<dbReference type="InterPro" id="IPR012336">
    <property type="entry name" value="Thioredoxin-like_fold"/>
</dbReference>
<dbReference type="PATRIC" id="fig|573060.9.peg.1246"/>
<proteinExistence type="inferred from homology"/>
<dbReference type="Gene3D" id="3.40.30.10">
    <property type="entry name" value="Glutaredoxin"/>
    <property type="match status" value="1"/>
</dbReference>
<evidence type="ECO:0000256" key="4">
    <source>
        <dbReference type="ARBA" id="ARBA00023157"/>
    </source>
</evidence>
<keyword evidence="9" id="KW-1185">Reference proteome</keyword>
<feature type="signal peptide" evidence="6">
    <location>
        <begin position="1"/>
        <end position="23"/>
    </location>
</feature>
<dbReference type="InterPro" id="IPR036249">
    <property type="entry name" value="Thioredoxin-like_sf"/>
</dbReference>
<comment type="similarity">
    <text evidence="1">Belongs to the thioredoxin family. DsbA subfamily.</text>
</comment>
<evidence type="ECO:0000313" key="9">
    <source>
        <dbReference type="Proteomes" id="UP000003856"/>
    </source>
</evidence>
<evidence type="ECO:0000256" key="3">
    <source>
        <dbReference type="ARBA" id="ARBA00023002"/>
    </source>
</evidence>
<dbReference type="SUPFAM" id="SSF52833">
    <property type="entry name" value="Thioredoxin-like"/>
    <property type="match status" value="1"/>
</dbReference>
<feature type="domain" description="Thioredoxin" evidence="7">
    <location>
        <begin position="53"/>
        <end position="253"/>
    </location>
</feature>
<organism evidence="8 9">
    <name type="scientific">Acidovorax delafieldii 2AN</name>
    <dbReference type="NCBI Taxonomy" id="573060"/>
    <lineage>
        <taxon>Bacteria</taxon>
        <taxon>Pseudomonadati</taxon>
        <taxon>Pseudomonadota</taxon>
        <taxon>Betaproteobacteria</taxon>
        <taxon>Burkholderiales</taxon>
        <taxon>Comamonadaceae</taxon>
        <taxon>Acidovorax</taxon>
    </lineage>
</organism>
<dbReference type="EMBL" id="ACQT01000219">
    <property type="protein sequence ID" value="EER58691.1"/>
    <property type="molecule type" value="Genomic_DNA"/>
</dbReference>
<name>C5TA01_ACIDE</name>
<protein>
    <submittedName>
        <fullName evidence="8">DSBA oxidoreductase</fullName>
    </submittedName>
</protein>
<dbReference type="PANTHER" id="PTHR13887">
    <property type="entry name" value="GLUTATHIONE S-TRANSFERASE KAPPA"/>
    <property type="match status" value="1"/>
</dbReference>
<dbReference type="Proteomes" id="UP000003856">
    <property type="component" value="Unassembled WGS sequence"/>
</dbReference>
<dbReference type="Pfam" id="PF13462">
    <property type="entry name" value="Thioredoxin_4"/>
    <property type="match status" value="1"/>
</dbReference>
<keyword evidence="3" id="KW-0560">Oxidoreductase</keyword>
<evidence type="ECO:0000256" key="6">
    <source>
        <dbReference type="SAM" id="SignalP"/>
    </source>
</evidence>
<evidence type="ECO:0000256" key="2">
    <source>
        <dbReference type="ARBA" id="ARBA00022729"/>
    </source>
</evidence>
<keyword evidence="2 6" id="KW-0732">Signal</keyword>
<keyword evidence="5" id="KW-0676">Redox-active center</keyword>
<reference evidence="8 9" key="1">
    <citation type="submission" date="2009-05" db="EMBL/GenBank/DDBJ databases">
        <title>The draft genome of Acidovorax delafieldii 2AN.</title>
        <authorList>
            <consortium name="US DOE Joint Genome Institute (JGI-PGF)"/>
            <person name="Lucas S."/>
            <person name="Copeland A."/>
            <person name="Lapidus A."/>
            <person name="Glavina del Rio T."/>
            <person name="Tice H."/>
            <person name="Bruce D."/>
            <person name="Goodwin L."/>
            <person name="Pitluck S."/>
            <person name="Larimer F."/>
            <person name="Land M.L."/>
            <person name="Hauser L."/>
            <person name="Shelobolina E.S."/>
            <person name="Picardal F."/>
            <person name="Roden E."/>
            <person name="Emerson D."/>
        </authorList>
    </citation>
    <scope>NUCLEOTIDE SEQUENCE [LARGE SCALE GENOMIC DNA]</scope>
    <source>
        <strain evidence="8 9">2AN</strain>
    </source>
</reference>
<dbReference type="PANTHER" id="PTHR13887:SF14">
    <property type="entry name" value="DISULFIDE BOND FORMATION PROTEIN D"/>
    <property type="match status" value="1"/>
</dbReference>
<gene>
    <name evidence="8" type="ORF">AcdelDRAFT_3731</name>
</gene>
<dbReference type="GO" id="GO:0016491">
    <property type="term" value="F:oxidoreductase activity"/>
    <property type="evidence" value="ECO:0007669"/>
    <property type="project" value="UniProtKB-KW"/>
</dbReference>
<evidence type="ECO:0000259" key="7">
    <source>
        <dbReference type="PROSITE" id="PS51352"/>
    </source>
</evidence>
<feature type="chain" id="PRO_5002955677" evidence="6">
    <location>
        <begin position="24"/>
        <end position="259"/>
    </location>
</feature>
<evidence type="ECO:0000313" key="8">
    <source>
        <dbReference type="EMBL" id="EER58691.1"/>
    </source>
</evidence>
<dbReference type="RefSeq" id="WP_005799443.1">
    <property type="nucleotide sequence ID" value="NZ_ACQT01000219.1"/>
</dbReference>
<dbReference type="InterPro" id="IPR013766">
    <property type="entry name" value="Thioredoxin_domain"/>
</dbReference>
<dbReference type="AlphaFoldDB" id="C5TA01"/>
<accession>C5TA01</accession>
<evidence type="ECO:0000256" key="1">
    <source>
        <dbReference type="ARBA" id="ARBA00005791"/>
    </source>
</evidence>
<dbReference type="OrthoDB" id="9780340at2"/>
<evidence type="ECO:0000256" key="5">
    <source>
        <dbReference type="ARBA" id="ARBA00023284"/>
    </source>
</evidence>
<comment type="caution">
    <text evidence="8">The sequence shown here is derived from an EMBL/GenBank/DDBJ whole genome shotgun (WGS) entry which is preliminary data.</text>
</comment>
<keyword evidence="4" id="KW-1015">Disulfide bond</keyword>
<sequence length="259" mass="27753">MKPVFLRQTALACALVLASLASAAPGAAHSEPMSREQGAAILQELRAIRQLLEQQPKAAPAAAAAPAPAPTSVRVDLSQEAHTLGATSAPLTLVMFTDHECPFCKRFLQESLPRLRQDYIDTGKLRLILRDLPLDMHPNAQKAAEVARCAAEQGKHWPLLEAFASAPEPLAQPAMARLIQGMGLDASRIDACVADGRYTAKVKASVAEARRLGFNGTPTFVLGATTPGALEGEKMVGIQPYESLKRRLDEHLAKARPKS</sequence>
<dbReference type="PROSITE" id="PS51352">
    <property type="entry name" value="THIOREDOXIN_2"/>
    <property type="match status" value="1"/>
</dbReference>